<evidence type="ECO:0000256" key="4">
    <source>
        <dbReference type="ARBA" id="ARBA00023172"/>
    </source>
</evidence>
<evidence type="ECO:0000256" key="1">
    <source>
        <dbReference type="ARBA" id="ARBA00008857"/>
    </source>
</evidence>
<dbReference type="GO" id="GO:0003677">
    <property type="term" value="F:DNA binding"/>
    <property type="evidence" value="ECO:0007669"/>
    <property type="project" value="UniProtKB-KW"/>
</dbReference>
<dbReference type="PANTHER" id="PTHR30349:SF64">
    <property type="entry name" value="PROPHAGE INTEGRASE INTD-RELATED"/>
    <property type="match status" value="1"/>
</dbReference>
<comment type="similarity">
    <text evidence="1">Belongs to the 'phage' integrase family.</text>
</comment>
<dbReference type="PANTHER" id="PTHR30349">
    <property type="entry name" value="PHAGE INTEGRASE-RELATED"/>
    <property type="match status" value="1"/>
</dbReference>
<evidence type="ECO:0000256" key="3">
    <source>
        <dbReference type="ARBA" id="ARBA00023125"/>
    </source>
</evidence>
<sequence>MTTKDHITKQADGTFSFRVSLGTDKRTGKRTGKRIQKRASGFKTKTEAKKARVAMLAAGIADDEDIKQTKFGDFMEDVFKPWYKTQVKPRTYRQRLVLMNSEYLTRFNDIIIDQIRPIDVQHWQVSVLKDCKQSYARTINIMLGQVLERAKVLGIINENPVRVVGLIKKKKAKINFWTQADFQKVLAKTNTNTYTGRFDYTMLWFMFMSGLRSGEARALKWTDVDLEAKTVNINKTMDYHNRNWFETPAPKTAASRRTVALDDDTIACLDAWQVAQAAMVTSEWVFSRDGIPCSDGQFLDIVDAYSTLAKVQRITVHGLRHSHVSLLISLGENPLQIKERLGHEDIETTLGTYGHLYPNSNFEVAKKLNGIFSKEVPDEPK</sequence>
<dbReference type="InterPro" id="IPR010998">
    <property type="entry name" value="Integrase_recombinase_N"/>
</dbReference>
<dbReference type="CDD" id="cd01189">
    <property type="entry name" value="INT_ICEBs1_C_like"/>
    <property type="match status" value="1"/>
</dbReference>
<keyword evidence="2" id="KW-0229">DNA integration</keyword>
<protein>
    <submittedName>
        <fullName evidence="6">Integrase</fullName>
    </submittedName>
</protein>
<dbReference type="Pfam" id="PF00589">
    <property type="entry name" value="Phage_integrase"/>
    <property type="match status" value="1"/>
</dbReference>
<dbReference type="RefSeq" id="WP_124974707.1">
    <property type="nucleotide sequence ID" value="NZ_BFFP01000003.1"/>
</dbReference>
<dbReference type="InterPro" id="IPR002104">
    <property type="entry name" value="Integrase_catalytic"/>
</dbReference>
<dbReference type="GO" id="GO:0006310">
    <property type="term" value="P:DNA recombination"/>
    <property type="evidence" value="ECO:0007669"/>
    <property type="project" value="UniProtKB-KW"/>
</dbReference>
<dbReference type="SUPFAM" id="SSF56349">
    <property type="entry name" value="DNA breaking-rejoining enzymes"/>
    <property type="match status" value="1"/>
</dbReference>
<organism evidence="6 7">
    <name type="scientific">Ligilactobacillus salitolerans</name>
    <dbReference type="NCBI Taxonomy" id="1808352"/>
    <lineage>
        <taxon>Bacteria</taxon>
        <taxon>Bacillati</taxon>
        <taxon>Bacillota</taxon>
        <taxon>Bacilli</taxon>
        <taxon>Lactobacillales</taxon>
        <taxon>Lactobacillaceae</taxon>
        <taxon>Ligilactobacillus</taxon>
    </lineage>
</organism>
<dbReference type="PROSITE" id="PS51898">
    <property type="entry name" value="TYR_RECOMBINASE"/>
    <property type="match status" value="1"/>
</dbReference>
<reference evidence="6 7" key="1">
    <citation type="journal article" date="2019" name="Int. J. Syst. Evol. Microbiol.">
        <title>Lactobacillus salitolerans sp. nov., a novel lactic acid bacterium isolated from spent mushroom substrates.</title>
        <authorList>
            <person name="Tohno M."/>
            <person name="Tanizawa Y."/>
            <person name="Kojima Y."/>
            <person name="Sakamoto M."/>
            <person name="Nakamura Y."/>
            <person name="Ohkuma M."/>
            <person name="Kobayashi H."/>
        </authorList>
    </citation>
    <scope>NUCLEOTIDE SEQUENCE [LARGE SCALE GENOMIC DNA]</scope>
    <source>
        <strain evidence="6 7">YK43</strain>
    </source>
</reference>
<feature type="domain" description="Tyr recombinase" evidence="5">
    <location>
        <begin position="172"/>
        <end position="366"/>
    </location>
</feature>
<dbReference type="InterPro" id="IPR028259">
    <property type="entry name" value="AP2-like_int_N"/>
</dbReference>
<evidence type="ECO:0000259" key="5">
    <source>
        <dbReference type="PROSITE" id="PS51898"/>
    </source>
</evidence>
<dbReference type="OrthoDB" id="9803188at2"/>
<dbReference type="Pfam" id="PF14657">
    <property type="entry name" value="Arm-DNA-bind_4"/>
    <property type="match status" value="1"/>
</dbReference>
<keyword evidence="4" id="KW-0233">DNA recombination</keyword>
<dbReference type="Gene3D" id="1.10.150.130">
    <property type="match status" value="1"/>
</dbReference>
<keyword evidence="7" id="KW-1185">Reference proteome</keyword>
<dbReference type="EMBL" id="BFFP01000003">
    <property type="protein sequence ID" value="GBG93837.1"/>
    <property type="molecule type" value="Genomic_DNA"/>
</dbReference>
<dbReference type="InterPro" id="IPR013762">
    <property type="entry name" value="Integrase-like_cat_sf"/>
</dbReference>
<name>A0A401IQM2_9LACO</name>
<dbReference type="AlphaFoldDB" id="A0A401IQM2"/>
<dbReference type="InterPro" id="IPR050090">
    <property type="entry name" value="Tyrosine_recombinase_XerCD"/>
</dbReference>
<gene>
    <name evidence="6" type="ORF">LFYK43_02960</name>
</gene>
<evidence type="ECO:0000256" key="2">
    <source>
        <dbReference type="ARBA" id="ARBA00022908"/>
    </source>
</evidence>
<evidence type="ECO:0000313" key="6">
    <source>
        <dbReference type="EMBL" id="GBG93837.1"/>
    </source>
</evidence>
<dbReference type="Gene3D" id="1.10.443.10">
    <property type="entry name" value="Intergrase catalytic core"/>
    <property type="match status" value="1"/>
</dbReference>
<dbReference type="InterPro" id="IPR011010">
    <property type="entry name" value="DNA_brk_join_enz"/>
</dbReference>
<dbReference type="Pfam" id="PF14659">
    <property type="entry name" value="Phage_int_SAM_3"/>
    <property type="match status" value="1"/>
</dbReference>
<dbReference type="Proteomes" id="UP000286848">
    <property type="component" value="Unassembled WGS sequence"/>
</dbReference>
<dbReference type="InterPro" id="IPR004107">
    <property type="entry name" value="Integrase_SAM-like_N"/>
</dbReference>
<keyword evidence="3" id="KW-0238">DNA-binding</keyword>
<dbReference type="GO" id="GO:0015074">
    <property type="term" value="P:DNA integration"/>
    <property type="evidence" value="ECO:0007669"/>
    <property type="project" value="UniProtKB-KW"/>
</dbReference>
<evidence type="ECO:0000313" key="7">
    <source>
        <dbReference type="Proteomes" id="UP000286848"/>
    </source>
</evidence>
<proteinExistence type="inferred from homology"/>
<accession>A0A401IQM2</accession>
<comment type="caution">
    <text evidence="6">The sequence shown here is derived from an EMBL/GenBank/DDBJ whole genome shotgun (WGS) entry which is preliminary data.</text>
</comment>